<reference evidence="2" key="1">
    <citation type="journal article" date="2020" name="J. Eukaryot. Microbiol.">
        <title>De novo Sequencing, Assembly and Annotation of the Transcriptome for the Free-Living Testate Amoeba Arcella intermedia.</title>
        <authorList>
            <person name="Ribeiro G.M."/>
            <person name="Porfirio-Sousa A.L."/>
            <person name="Maurer-Alcala X.X."/>
            <person name="Katz L.A."/>
            <person name="Lahr D.J.G."/>
        </authorList>
    </citation>
    <scope>NUCLEOTIDE SEQUENCE</scope>
</reference>
<proteinExistence type="predicted"/>
<evidence type="ECO:0000313" key="2">
    <source>
        <dbReference type="EMBL" id="NDV41621.1"/>
    </source>
</evidence>
<dbReference type="AlphaFoldDB" id="A0A6B2LYV6"/>
<sequence>MTGVTSNTQVLRSPSMVSLLTGMLERAVRAFGKVMVREKRALQEGSSQQGNARRASQGAN</sequence>
<feature type="region of interest" description="Disordered" evidence="1">
    <location>
        <begin position="41"/>
        <end position="60"/>
    </location>
</feature>
<protein>
    <submittedName>
        <fullName evidence="2">Uncharacterized protein</fullName>
    </submittedName>
</protein>
<accession>A0A6B2LYV6</accession>
<organism evidence="2">
    <name type="scientific">Arcella intermedia</name>
    <dbReference type="NCBI Taxonomy" id="1963864"/>
    <lineage>
        <taxon>Eukaryota</taxon>
        <taxon>Amoebozoa</taxon>
        <taxon>Tubulinea</taxon>
        <taxon>Elardia</taxon>
        <taxon>Arcellinida</taxon>
        <taxon>Sphaerothecina</taxon>
        <taxon>Arcellidae</taxon>
        <taxon>Arcella</taxon>
    </lineage>
</organism>
<name>A0A6B2LYV6_9EUKA</name>
<evidence type="ECO:0000256" key="1">
    <source>
        <dbReference type="SAM" id="MobiDB-lite"/>
    </source>
</evidence>
<dbReference type="EMBL" id="GIBP01012652">
    <property type="protein sequence ID" value="NDV41621.1"/>
    <property type="molecule type" value="Transcribed_RNA"/>
</dbReference>